<dbReference type="Proteomes" id="UP000193285">
    <property type="component" value="Unassembled WGS sequence"/>
</dbReference>
<reference evidence="2 3" key="1">
    <citation type="journal article" date="2015" name="Emerg. Microbes Infect.">
        <title>Characterization of 17 strains belonging to the Mycobacterium simiae complex and description of Mycobacterium paraense sp. nov.</title>
        <authorList>
            <person name="Fusco da Costa A.R."/>
            <person name="Fedrizzi T."/>
            <person name="Lopes M.L."/>
            <person name="Pecorari M."/>
            <person name="Oliveira da Costa W.L."/>
            <person name="Giacobazzi E."/>
            <person name="da Costa Bahia J.R."/>
            <person name="De Sanctis V."/>
            <person name="Batista Lima K.V."/>
            <person name="Bertorelli R."/>
            <person name="Grottola A."/>
            <person name="Fabio A."/>
            <person name="Mariottini A."/>
            <person name="Ferretti P."/>
            <person name="Di Leva F."/>
            <person name="Fregni Serpini G."/>
            <person name="Tagliazucchi S."/>
            <person name="Rumpianesi F."/>
            <person name="Jousson O."/>
            <person name="Segata N."/>
            <person name="Tortoli E."/>
        </authorList>
    </citation>
    <scope>NUCLEOTIDE SEQUENCE [LARGE SCALE GENOMIC DNA]</scope>
    <source>
        <strain evidence="2 3">IEC33</strain>
    </source>
</reference>
<dbReference type="InterPro" id="IPR000871">
    <property type="entry name" value="Beta-lactam_class-A"/>
</dbReference>
<evidence type="ECO:0000313" key="3">
    <source>
        <dbReference type="Proteomes" id="UP000193285"/>
    </source>
</evidence>
<dbReference type="AlphaFoldDB" id="A0A1X2AAT2"/>
<dbReference type="PANTHER" id="PTHR35333:SF3">
    <property type="entry name" value="BETA-LACTAMASE-TYPE TRANSPEPTIDASE FOLD CONTAINING PROTEIN"/>
    <property type="match status" value="1"/>
</dbReference>
<dbReference type="GO" id="GO:0046677">
    <property type="term" value="P:response to antibiotic"/>
    <property type="evidence" value="ECO:0007669"/>
    <property type="project" value="InterPro"/>
</dbReference>
<dbReference type="Gene3D" id="3.40.710.10">
    <property type="entry name" value="DD-peptidase/beta-lactamase superfamily"/>
    <property type="match status" value="1"/>
</dbReference>
<dbReference type="STRING" id="767916.AWB91_22725"/>
<evidence type="ECO:0000313" key="2">
    <source>
        <dbReference type="EMBL" id="ORW47172.1"/>
    </source>
</evidence>
<protein>
    <recommendedName>
        <fullName evidence="1">Beta-lactamase class A catalytic domain-containing protein</fullName>
    </recommendedName>
</protein>
<sequence>MKTASVGKLLLLVEVARQCAVGELSGATLLGRDPELLVADSGIWQHLDVERLSIQDLCVLIASVSDNFATNVLLKRVGLRRLRALAESLGFVHTALLDYVRDHRGPDDPPTLSTGSASELSRLMSQLAGKELISQTVSERVTAWLATSVDLSMVAGAFGLDPLAHAPSDRNFFVRNKTGADAGVRADVGTIGRKAVRFDYAVIANWDASDPDLRDAVLSGMRAIGLTLRTLIESQLS</sequence>
<gene>
    <name evidence="2" type="ORF">AWB90_14630</name>
</gene>
<dbReference type="PANTHER" id="PTHR35333">
    <property type="entry name" value="BETA-LACTAMASE"/>
    <property type="match status" value="1"/>
</dbReference>
<comment type="caution">
    <text evidence="2">The sequence shown here is derived from an EMBL/GenBank/DDBJ whole genome shotgun (WGS) entry which is preliminary data.</text>
</comment>
<dbReference type="InterPro" id="IPR012338">
    <property type="entry name" value="Beta-lactam/transpept-like"/>
</dbReference>
<evidence type="ECO:0000259" key="1">
    <source>
        <dbReference type="Pfam" id="PF13354"/>
    </source>
</evidence>
<dbReference type="EMBL" id="LQPN01000044">
    <property type="protein sequence ID" value="ORW47172.1"/>
    <property type="molecule type" value="Genomic_DNA"/>
</dbReference>
<proteinExistence type="predicted"/>
<name>A0A1X2AAT2_9MYCO</name>
<dbReference type="SUPFAM" id="SSF56601">
    <property type="entry name" value="beta-lactamase/transpeptidase-like"/>
    <property type="match status" value="1"/>
</dbReference>
<dbReference type="InterPro" id="IPR045155">
    <property type="entry name" value="Beta-lactam_cat"/>
</dbReference>
<dbReference type="GO" id="GO:0030655">
    <property type="term" value="P:beta-lactam antibiotic catabolic process"/>
    <property type="evidence" value="ECO:0007669"/>
    <property type="project" value="InterPro"/>
</dbReference>
<organism evidence="2 3">
    <name type="scientific">Mycobacterium paraense</name>
    <dbReference type="NCBI Taxonomy" id="767916"/>
    <lineage>
        <taxon>Bacteria</taxon>
        <taxon>Bacillati</taxon>
        <taxon>Actinomycetota</taxon>
        <taxon>Actinomycetes</taxon>
        <taxon>Mycobacteriales</taxon>
        <taxon>Mycobacteriaceae</taxon>
        <taxon>Mycobacterium</taxon>
        <taxon>Mycobacterium simiae complex</taxon>
    </lineage>
</organism>
<feature type="domain" description="Beta-lactamase class A catalytic" evidence="1">
    <location>
        <begin position="1"/>
        <end position="196"/>
    </location>
</feature>
<dbReference type="Pfam" id="PF13354">
    <property type="entry name" value="Beta-lactamase2"/>
    <property type="match status" value="1"/>
</dbReference>
<accession>A0A1X2AAT2</accession>
<dbReference type="GO" id="GO:0008800">
    <property type="term" value="F:beta-lactamase activity"/>
    <property type="evidence" value="ECO:0007669"/>
    <property type="project" value="InterPro"/>
</dbReference>